<reference evidence="4" key="1">
    <citation type="journal article" date="2019" name="Int. J. Syst. Evol. Microbiol.">
        <title>The Global Catalogue of Microorganisms (GCM) 10K type strain sequencing project: providing services to taxonomists for standard genome sequencing and annotation.</title>
        <authorList>
            <consortium name="The Broad Institute Genomics Platform"/>
            <consortium name="The Broad Institute Genome Sequencing Center for Infectious Disease"/>
            <person name="Wu L."/>
            <person name="Ma J."/>
        </authorList>
    </citation>
    <scope>NUCLEOTIDE SEQUENCE [LARGE SCALE GENOMIC DNA]</scope>
    <source>
        <strain evidence="4">JCM 16673</strain>
    </source>
</reference>
<proteinExistence type="inferred from homology"/>
<comment type="caution">
    <text evidence="3">The sequence shown here is derived from an EMBL/GenBank/DDBJ whole genome shotgun (WGS) entry which is preliminary data.</text>
</comment>
<dbReference type="PANTHER" id="PTHR37423:SF2">
    <property type="entry name" value="MEMBRANE-BOUND LYTIC MUREIN TRANSGLYCOSYLASE C"/>
    <property type="match status" value="1"/>
</dbReference>
<dbReference type="CDD" id="cd00254">
    <property type="entry name" value="LT-like"/>
    <property type="match status" value="1"/>
</dbReference>
<feature type="domain" description="Transglycosylase SLT" evidence="2">
    <location>
        <begin position="81"/>
        <end position="173"/>
    </location>
</feature>
<evidence type="ECO:0000313" key="4">
    <source>
        <dbReference type="Proteomes" id="UP001501353"/>
    </source>
</evidence>
<evidence type="ECO:0000259" key="2">
    <source>
        <dbReference type="Pfam" id="PF01464"/>
    </source>
</evidence>
<dbReference type="Pfam" id="PF01464">
    <property type="entry name" value="SLT"/>
    <property type="match status" value="1"/>
</dbReference>
<dbReference type="InterPro" id="IPR023346">
    <property type="entry name" value="Lysozyme-like_dom_sf"/>
</dbReference>
<protein>
    <recommendedName>
        <fullName evidence="2">Transglycosylase SLT domain-containing protein</fullName>
    </recommendedName>
</protein>
<accession>A0ABP7TSR2</accession>
<gene>
    <name evidence="3" type="ORF">GCM10022212_31400</name>
</gene>
<evidence type="ECO:0000256" key="1">
    <source>
        <dbReference type="ARBA" id="ARBA00007734"/>
    </source>
</evidence>
<sequence>MIAGVGLCAAAAAATPDSANAVVNIYRAELADGSVRFASQRLDPGYVLYLPGERVAATSDRTRAGTSAAQAVLEPDVLRLAHRHGVDSVLVLAVIEVESRFRAQALSPKGAFGPMQLMPDTARRYGIAERAGPVQNIDAGIRYLKDLLARHEGNEALALASYNAGSGAVLRHGQRIPPYRETLLYVAAVLARAQVIRNLGQP</sequence>
<dbReference type="InterPro" id="IPR008258">
    <property type="entry name" value="Transglycosylase_SLT_dom_1"/>
</dbReference>
<dbReference type="Proteomes" id="UP001501353">
    <property type="component" value="Unassembled WGS sequence"/>
</dbReference>
<name>A0ABP7TSR2_9BURK</name>
<keyword evidence="4" id="KW-1185">Reference proteome</keyword>
<dbReference type="PANTHER" id="PTHR37423">
    <property type="entry name" value="SOLUBLE LYTIC MUREIN TRANSGLYCOSYLASE-RELATED"/>
    <property type="match status" value="1"/>
</dbReference>
<dbReference type="Gene3D" id="1.10.530.10">
    <property type="match status" value="1"/>
</dbReference>
<evidence type="ECO:0000313" key="3">
    <source>
        <dbReference type="EMBL" id="GAA4030702.1"/>
    </source>
</evidence>
<comment type="similarity">
    <text evidence="1">Belongs to the transglycosylase Slt family.</text>
</comment>
<dbReference type="EMBL" id="BAAAZE010000013">
    <property type="protein sequence ID" value="GAA4030702.1"/>
    <property type="molecule type" value="Genomic_DNA"/>
</dbReference>
<dbReference type="SUPFAM" id="SSF53955">
    <property type="entry name" value="Lysozyme-like"/>
    <property type="match status" value="1"/>
</dbReference>
<organism evidence="3 4">
    <name type="scientific">Actimicrobium antarcticum</name>
    <dbReference type="NCBI Taxonomy" id="1051899"/>
    <lineage>
        <taxon>Bacteria</taxon>
        <taxon>Pseudomonadati</taxon>
        <taxon>Pseudomonadota</taxon>
        <taxon>Betaproteobacteria</taxon>
        <taxon>Burkholderiales</taxon>
        <taxon>Oxalobacteraceae</taxon>
        <taxon>Actimicrobium</taxon>
    </lineage>
</organism>